<dbReference type="RefSeq" id="WP_089321829.1">
    <property type="nucleotide sequence ID" value="NZ_FZOQ01000041.1"/>
</dbReference>
<evidence type="ECO:0000313" key="3">
    <source>
        <dbReference type="Proteomes" id="UP000198432"/>
    </source>
</evidence>
<gene>
    <name evidence="2" type="ORF">SAMN06296052_14112</name>
</gene>
<dbReference type="OrthoDB" id="1405967at2"/>
<sequence length="307" mass="33856">MKKIFLLALALFSASISSQACDGSCTMGGSYLGILPQFHKNFVGLRYTSRSYTISTTHTHLHEGMPMTHDDIIEERYNTMEVWGRFVPVKNVQLFAFLPYAFNQQHTSRGDSHYRGLGDVTLLANYSLLNTGDSAAHTFKHTLQVGGGVKLATGRYAASPSDHTQSVNLQPGSGSTDYLLNGIYTLRYGKVGLNTDFTYRFNTANSDGYKFGDRLSASSNLFYWHNLENVLTLLPSAGLYYEHAEADHLGSGHDMQGGDSYYANLGLNMYIQKIAVGGTLQLPISSKDAQHVTEGNTRALVNLSYLF</sequence>
<evidence type="ECO:0008006" key="4">
    <source>
        <dbReference type="Google" id="ProtNLM"/>
    </source>
</evidence>
<dbReference type="AlphaFoldDB" id="A0A239LH78"/>
<protein>
    <recommendedName>
        <fullName evidence="4">MetA-pathway of phenol degradation</fullName>
    </recommendedName>
</protein>
<accession>A0A239LH78</accession>
<dbReference type="PROSITE" id="PS51257">
    <property type="entry name" value="PROKAR_LIPOPROTEIN"/>
    <property type="match status" value="1"/>
</dbReference>
<proteinExistence type="predicted"/>
<evidence type="ECO:0000313" key="2">
    <source>
        <dbReference type="EMBL" id="SNT29238.1"/>
    </source>
</evidence>
<keyword evidence="1" id="KW-0732">Signal</keyword>
<feature type="signal peptide" evidence="1">
    <location>
        <begin position="1"/>
        <end position="20"/>
    </location>
</feature>
<reference evidence="3" key="1">
    <citation type="submission" date="2017-06" db="EMBL/GenBank/DDBJ databases">
        <authorList>
            <person name="Varghese N."/>
            <person name="Submissions S."/>
        </authorList>
    </citation>
    <scope>NUCLEOTIDE SEQUENCE [LARGE SCALE GENOMIC DNA]</scope>
    <source>
        <strain evidence="3">NKM1</strain>
    </source>
</reference>
<organism evidence="2 3">
    <name type="scientific">Pontibacter ummariensis</name>
    <dbReference type="NCBI Taxonomy" id="1610492"/>
    <lineage>
        <taxon>Bacteria</taxon>
        <taxon>Pseudomonadati</taxon>
        <taxon>Bacteroidota</taxon>
        <taxon>Cytophagia</taxon>
        <taxon>Cytophagales</taxon>
        <taxon>Hymenobacteraceae</taxon>
        <taxon>Pontibacter</taxon>
    </lineage>
</organism>
<feature type="chain" id="PRO_5012579666" description="MetA-pathway of phenol degradation" evidence="1">
    <location>
        <begin position="21"/>
        <end position="307"/>
    </location>
</feature>
<keyword evidence="3" id="KW-1185">Reference proteome</keyword>
<evidence type="ECO:0000256" key="1">
    <source>
        <dbReference type="SAM" id="SignalP"/>
    </source>
</evidence>
<dbReference type="Proteomes" id="UP000198432">
    <property type="component" value="Unassembled WGS sequence"/>
</dbReference>
<dbReference type="EMBL" id="FZOQ01000041">
    <property type="protein sequence ID" value="SNT29238.1"/>
    <property type="molecule type" value="Genomic_DNA"/>
</dbReference>
<name>A0A239LH78_9BACT</name>